<proteinExistence type="predicted"/>
<protein>
    <submittedName>
        <fullName evidence="1">Uncharacterized protein</fullName>
    </submittedName>
</protein>
<keyword evidence="2" id="KW-1185">Reference proteome</keyword>
<dbReference type="VEuPathDB" id="VectorBase:SCAU010006"/>
<name>A0A1I8PPV2_STOCA</name>
<evidence type="ECO:0000313" key="2">
    <source>
        <dbReference type="Proteomes" id="UP000095300"/>
    </source>
</evidence>
<accession>A0A1I8PPV2</accession>
<dbReference type="OrthoDB" id="8183628at2759"/>
<reference evidence="1" key="1">
    <citation type="submission" date="2020-05" db="UniProtKB">
        <authorList>
            <consortium name="EnsemblMetazoa"/>
        </authorList>
    </citation>
    <scope>IDENTIFICATION</scope>
    <source>
        <strain evidence="1">USDA</strain>
    </source>
</reference>
<dbReference type="Proteomes" id="UP000095300">
    <property type="component" value="Unassembled WGS sequence"/>
</dbReference>
<sequence>MVNMLWVLQKTRCLNPPRTARKVETYIKECQDEVRNKLVQEAYSILKHEVYNVQPPVDPHDDKVELIDTIHAISTLDHGESSLDDGDYDDHNLDETNHNHYEYITLEEGEDVDTPRKRMARLVKRIARVDDISNGIYHPTLVPFEDKRIAGHHARRYQTLWLSPVEPPRNVVPEYSQGIGGGETPPKTELAVRQDRPVIESFSDTLKHEKLKKLAQLREQADRSVTIAPRWVLPRLKDGDGNGPLPRRRGITQIEAMVK</sequence>
<gene>
    <name evidence="1" type="primary">106085851</name>
</gene>
<dbReference type="AlphaFoldDB" id="A0A1I8PPV2"/>
<organism evidence="1 2">
    <name type="scientific">Stomoxys calcitrans</name>
    <name type="common">Stable fly</name>
    <name type="synonym">Conops calcitrans</name>
    <dbReference type="NCBI Taxonomy" id="35570"/>
    <lineage>
        <taxon>Eukaryota</taxon>
        <taxon>Metazoa</taxon>
        <taxon>Ecdysozoa</taxon>
        <taxon>Arthropoda</taxon>
        <taxon>Hexapoda</taxon>
        <taxon>Insecta</taxon>
        <taxon>Pterygota</taxon>
        <taxon>Neoptera</taxon>
        <taxon>Endopterygota</taxon>
        <taxon>Diptera</taxon>
        <taxon>Brachycera</taxon>
        <taxon>Muscomorpha</taxon>
        <taxon>Muscoidea</taxon>
        <taxon>Muscidae</taxon>
        <taxon>Stomoxys</taxon>
    </lineage>
</organism>
<evidence type="ECO:0000313" key="1">
    <source>
        <dbReference type="EnsemblMetazoa" id="SCAU010006-PA"/>
    </source>
</evidence>
<dbReference type="EnsemblMetazoa" id="SCAU010006-RA">
    <property type="protein sequence ID" value="SCAU010006-PA"/>
    <property type="gene ID" value="SCAU010006"/>
</dbReference>